<dbReference type="InterPro" id="IPR039537">
    <property type="entry name" value="Retrotran_Ty1/copia-like"/>
</dbReference>
<dbReference type="InterPro" id="IPR012337">
    <property type="entry name" value="RNaseH-like_sf"/>
</dbReference>
<dbReference type="GO" id="GO:0015074">
    <property type="term" value="P:DNA integration"/>
    <property type="evidence" value="ECO:0007669"/>
    <property type="project" value="InterPro"/>
</dbReference>
<dbReference type="Gene3D" id="3.30.420.10">
    <property type="entry name" value="Ribonuclease H-like superfamily/Ribonuclease H"/>
    <property type="match status" value="1"/>
</dbReference>
<dbReference type="EMBL" id="BKCJ010404776">
    <property type="protein sequence ID" value="GFA32498.1"/>
    <property type="molecule type" value="Genomic_DNA"/>
</dbReference>
<dbReference type="InterPro" id="IPR057670">
    <property type="entry name" value="SH3_retrovirus"/>
</dbReference>
<proteinExistence type="predicted"/>
<evidence type="ECO:0000313" key="4">
    <source>
        <dbReference type="EMBL" id="GFA32498.1"/>
    </source>
</evidence>
<reference evidence="4" key="1">
    <citation type="journal article" date="2019" name="Sci. Rep.">
        <title>Draft genome of Tanacetum cinerariifolium, the natural source of mosquito coil.</title>
        <authorList>
            <person name="Yamashiro T."/>
            <person name="Shiraishi A."/>
            <person name="Satake H."/>
            <person name="Nakayama K."/>
        </authorList>
    </citation>
    <scope>NUCLEOTIDE SEQUENCE</scope>
</reference>
<evidence type="ECO:0000259" key="3">
    <source>
        <dbReference type="PROSITE" id="PS50994"/>
    </source>
</evidence>
<gene>
    <name evidence="4" type="ORF">Tci_604470</name>
</gene>
<dbReference type="GO" id="GO:0003676">
    <property type="term" value="F:nucleic acid binding"/>
    <property type="evidence" value="ECO:0007669"/>
    <property type="project" value="InterPro"/>
</dbReference>
<dbReference type="InterPro" id="IPR013103">
    <property type="entry name" value="RVT_2"/>
</dbReference>
<feature type="non-terminal residue" evidence="4">
    <location>
        <position position="1"/>
    </location>
</feature>
<dbReference type="SUPFAM" id="SSF53098">
    <property type="entry name" value="Ribonuclease H-like"/>
    <property type="match status" value="1"/>
</dbReference>
<organism evidence="4">
    <name type="scientific">Tanacetum cinerariifolium</name>
    <name type="common">Dalmatian daisy</name>
    <name type="synonym">Chrysanthemum cinerariifolium</name>
    <dbReference type="NCBI Taxonomy" id="118510"/>
    <lineage>
        <taxon>Eukaryota</taxon>
        <taxon>Viridiplantae</taxon>
        <taxon>Streptophyta</taxon>
        <taxon>Embryophyta</taxon>
        <taxon>Tracheophyta</taxon>
        <taxon>Spermatophyta</taxon>
        <taxon>Magnoliopsida</taxon>
        <taxon>eudicotyledons</taxon>
        <taxon>Gunneridae</taxon>
        <taxon>Pentapetalae</taxon>
        <taxon>asterids</taxon>
        <taxon>campanulids</taxon>
        <taxon>Asterales</taxon>
        <taxon>Asteraceae</taxon>
        <taxon>Asteroideae</taxon>
        <taxon>Anthemideae</taxon>
        <taxon>Anthemidinae</taxon>
        <taxon>Tanacetum</taxon>
    </lineage>
</organism>
<evidence type="ECO:0000256" key="1">
    <source>
        <dbReference type="ARBA" id="ARBA00022723"/>
    </source>
</evidence>
<dbReference type="Pfam" id="PF25597">
    <property type="entry name" value="SH3_retrovirus"/>
    <property type="match status" value="1"/>
</dbReference>
<protein>
    <submittedName>
        <fullName evidence="4">Retrovirus-related Pol polyprotein from transposon TNT 1-94</fullName>
    </submittedName>
</protein>
<dbReference type="AlphaFoldDB" id="A0A699JEX5"/>
<dbReference type="Pfam" id="PF07727">
    <property type="entry name" value="RVT_2"/>
    <property type="match status" value="1"/>
</dbReference>
<name>A0A699JEX5_TANCI</name>
<keyword evidence="2" id="KW-0378">Hydrolase</keyword>
<dbReference type="PANTHER" id="PTHR42648">
    <property type="entry name" value="TRANSPOSASE, PUTATIVE-RELATED"/>
    <property type="match status" value="1"/>
</dbReference>
<dbReference type="GO" id="GO:0046872">
    <property type="term" value="F:metal ion binding"/>
    <property type="evidence" value="ECO:0007669"/>
    <property type="project" value="UniProtKB-KW"/>
</dbReference>
<dbReference type="PANTHER" id="PTHR42648:SF18">
    <property type="entry name" value="RETROTRANSPOSON, UNCLASSIFIED-LIKE PROTEIN"/>
    <property type="match status" value="1"/>
</dbReference>
<dbReference type="InterPro" id="IPR036397">
    <property type="entry name" value="RNaseH_sf"/>
</dbReference>
<dbReference type="GO" id="GO:0016787">
    <property type="term" value="F:hydrolase activity"/>
    <property type="evidence" value="ECO:0007669"/>
    <property type="project" value="UniProtKB-KW"/>
</dbReference>
<feature type="domain" description="Integrase catalytic" evidence="3">
    <location>
        <begin position="1"/>
        <end position="72"/>
    </location>
</feature>
<comment type="caution">
    <text evidence="4">The sequence shown here is derived from an EMBL/GenBank/DDBJ whole genome shotgun (WGS) entry which is preliminary data.</text>
</comment>
<keyword evidence="1" id="KW-0479">Metal-binding</keyword>
<sequence>RFLTAPYSPQQNEVVERKNRTILNMVRSTLKSKKMQKEFWAKAVDCAVYLLNRSPSKSLDNKTPQEAWNRMKPTVSHLRIFGSIAYVYVSSQRRSKLDDKSEKHVFVSYDNQSKVFEEAMKSKKWRQAMEDEIKSIEKNDTWELTTLPKNQKAIGVKWVYKAKKNAKSEVEKYKARLVEKDYKQKHGIDYEEVFAPVARLETIRMIIAIAAQYRWKIHQMDVKSAFLNGFLEEEVYVERPEGYVAKGQEGIEVKQTNEGILICQERYAKEILKRFSIDECNPVGTPIKHKAKISKHDRGKVARSKDDGRSTSGFLFFLGYNTFTWSSKKQPIVTLSSCEAEYIAATSCVCQAIWLRSMLKELHMEQEHAIAIYADNNKKGCPSDTYKLQRPSCRYLYQNAQRARILNIKDDAWSREIKFKGGVGS</sequence>
<dbReference type="PROSITE" id="PS50994">
    <property type="entry name" value="INTEGRASE"/>
    <property type="match status" value="1"/>
</dbReference>
<dbReference type="CDD" id="cd09272">
    <property type="entry name" value="RNase_HI_RT_Ty1"/>
    <property type="match status" value="1"/>
</dbReference>
<dbReference type="InterPro" id="IPR001584">
    <property type="entry name" value="Integrase_cat-core"/>
</dbReference>
<accession>A0A699JEX5</accession>
<evidence type="ECO:0000256" key="2">
    <source>
        <dbReference type="ARBA" id="ARBA00022801"/>
    </source>
</evidence>